<protein>
    <submittedName>
        <fullName evidence="4 5">Leucine-rich repeat-containing protein 63 isoform X1</fullName>
    </submittedName>
</protein>
<dbReference type="InterPro" id="IPR003591">
    <property type="entry name" value="Leu-rich_rpt_typical-subtyp"/>
</dbReference>
<dbReference type="Pfam" id="PF13855">
    <property type="entry name" value="LRR_8"/>
    <property type="match status" value="1"/>
</dbReference>
<dbReference type="RefSeq" id="XP_020849397.1">
    <property type="nucleotide sequence ID" value="XM_020993738.1"/>
</dbReference>
<keyword evidence="3" id="KW-1185">Reference proteome</keyword>
<dbReference type="KEGG" id="pcw:110213398"/>
<dbReference type="Gene3D" id="3.80.10.10">
    <property type="entry name" value="Ribonuclease Inhibitor"/>
    <property type="match status" value="1"/>
</dbReference>
<reference evidence="4 5" key="1">
    <citation type="submission" date="2025-04" db="UniProtKB">
        <authorList>
            <consortium name="RefSeq"/>
        </authorList>
    </citation>
    <scope>IDENTIFICATION</scope>
    <source>
        <tissue evidence="4 5">Spleen</tissue>
    </source>
</reference>
<gene>
    <name evidence="4 5 6" type="primary">LRRC63</name>
</gene>
<dbReference type="CTD" id="220416"/>
<keyword evidence="1" id="KW-0433">Leucine-rich repeat</keyword>
<dbReference type="InterPro" id="IPR032675">
    <property type="entry name" value="LRR_dom_sf"/>
</dbReference>
<evidence type="ECO:0000313" key="6">
    <source>
        <dbReference type="RefSeq" id="XP_020849397.1"/>
    </source>
</evidence>
<evidence type="ECO:0000313" key="5">
    <source>
        <dbReference type="RefSeq" id="XP_020849396.1"/>
    </source>
</evidence>
<accession>A0A6P5L193</accession>
<evidence type="ECO:0000313" key="4">
    <source>
        <dbReference type="RefSeq" id="XP_020849395.1"/>
    </source>
</evidence>
<dbReference type="GeneID" id="110213398"/>
<dbReference type="PANTHER" id="PTHR48051:SF1">
    <property type="entry name" value="RAS SUPPRESSOR PROTEIN 1"/>
    <property type="match status" value="1"/>
</dbReference>
<dbReference type="InterPro" id="IPR001611">
    <property type="entry name" value="Leu-rich_rpt"/>
</dbReference>
<dbReference type="Pfam" id="PF00560">
    <property type="entry name" value="LRR_1"/>
    <property type="match status" value="1"/>
</dbReference>
<dbReference type="RefSeq" id="XP_020849395.1">
    <property type="nucleotide sequence ID" value="XM_020993736.1"/>
</dbReference>
<evidence type="ECO:0000313" key="3">
    <source>
        <dbReference type="Proteomes" id="UP000515140"/>
    </source>
</evidence>
<proteinExistence type="predicted"/>
<dbReference type="PANTHER" id="PTHR48051">
    <property type="match status" value="1"/>
</dbReference>
<name>A0A6P5L193_PHACI</name>
<evidence type="ECO:0000256" key="1">
    <source>
        <dbReference type="ARBA" id="ARBA00022614"/>
    </source>
</evidence>
<organism evidence="3 5">
    <name type="scientific">Phascolarctos cinereus</name>
    <name type="common">Koala</name>
    <dbReference type="NCBI Taxonomy" id="38626"/>
    <lineage>
        <taxon>Eukaryota</taxon>
        <taxon>Metazoa</taxon>
        <taxon>Chordata</taxon>
        <taxon>Craniata</taxon>
        <taxon>Vertebrata</taxon>
        <taxon>Euteleostomi</taxon>
        <taxon>Mammalia</taxon>
        <taxon>Metatheria</taxon>
        <taxon>Diprotodontia</taxon>
        <taxon>Phascolarctidae</taxon>
        <taxon>Phascolarctos</taxon>
    </lineage>
</organism>
<sequence>MFTLPKLLRKPLPPKTQQKPLPLKKEKIQSAITNEVSKQQDLLKPCPSKIITTEIEKNVILGKFPKRKKQSRIHIKNLLLKWHIKRHRDVASKMFLKKYPKFRVIFSNGQDNYSGPFCLPTYNSAKDENVSEKSSLQCKTRNYFLDGALEKTSVMSSETSTPMSSQLGHSSNIIKPDLERLTTPDSIYMPVIYSRFVNENQPVSKKGKMNWYDKVQITHGTMTRHNFSFDALSAASARKPYRQYMLEFSKIEEEKPDRRDSSLEGKIIPLPDLPLEMTESEKELIVHGEGYYKDLLSPDDNPKLNLAKIAVIRCHEHGRNALSLKGFFIERCPDLSILIRQLVYLNLAFNSLHIFPPEVLVLINLQVLIMRNNPIREIPSEIEELKDLKVFVISFNLLTSLPNGLFALSKLECLDVSYNEITSIPNEIKNLSNLNNLNLEGNELTSLPPGILKISPDIFIIENNFIHPLFWNENSKNDAQSLKDLALVSFVQNQLWKFYEVLPSEIKQQLIIFNVCDYCQGPLYGKGLHLIRPFDVFNIQLLPILFNVCSPRCYRYTKRDPNILNLLTRRY</sequence>
<evidence type="ECO:0000256" key="2">
    <source>
        <dbReference type="ARBA" id="ARBA00022737"/>
    </source>
</evidence>
<dbReference type="InterPro" id="IPR050216">
    <property type="entry name" value="LRR_domain-containing"/>
</dbReference>
<dbReference type="Proteomes" id="UP000515140">
    <property type="component" value="Unplaced"/>
</dbReference>
<dbReference type="SMART" id="SM00369">
    <property type="entry name" value="LRR_TYP"/>
    <property type="match status" value="4"/>
</dbReference>
<keyword evidence="2" id="KW-0677">Repeat</keyword>
<dbReference type="AlphaFoldDB" id="A0A6P5L193"/>
<dbReference type="RefSeq" id="XP_020849396.1">
    <property type="nucleotide sequence ID" value="XM_020993737.1"/>
</dbReference>
<dbReference type="PROSITE" id="PS51450">
    <property type="entry name" value="LRR"/>
    <property type="match status" value="3"/>
</dbReference>
<dbReference type="GO" id="GO:0005737">
    <property type="term" value="C:cytoplasm"/>
    <property type="evidence" value="ECO:0007669"/>
    <property type="project" value="TreeGrafter"/>
</dbReference>
<dbReference type="SUPFAM" id="SSF52058">
    <property type="entry name" value="L domain-like"/>
    <property type="match status" value="1"/>
</dbReference>
<dbReference type="GeneTree" id="ENSGT00940000173214"/>